<gene>
    <name evidence="1" type="ORF">ERS852498_02383</name>
</gene>
<evidence type="ECO:0000313" key="1">
    <source>
        <dbReference type="EMBL" id="CUP61550.1"/>
    </source>
</evidence>
<sequence length="108" mass="12369">MIEDLKLLLGMEDTDKKTEQQLQLILNATKQRLKFLLGGLEPPEEMEYIILDVSVIRFNRIGSEGLSSHSVEGESLSWSENDFAGYMDDIQSYLDSQREARKGKVKFL</sequence>
<organism evidence="1 2">
    <name type="scientific">Fusicatenibacter saccharivorans</name>
    <dbReference type="NCBI Taxonomy" id="1150298"/>
    <lineage>
        <taxon>Bacteria</taxon>
        <taxon>Bacillati</taxon>
        <taxon>Bacillota</taxon>
        <taxon>Clostridia</taxon>
        <taxon>Lachnospirales</taxon>
        <taxon>Lachnospiraceae</taxon>
        <taxon>Fusicatenibacter</taxon>
    </lineage>
</organism>
<name>A0A174PRY0_9FIRM</name>
<dbReference type="Pfam" id="PF05135">
    <property type="entry name" value="Phage_connect_1"/>
    <property type="match status" value="1"/>
</dbReference>
<proteinExistence type="predicted"/>
<protein>
    <submittedName>
        <fullName evidence="1">Phage gp6-like head-tail connector protein</fullName>
    </submittedName>
</protein>
<dbReference type="EMBL" id="CZAL01000013">
    <property type="protein sequence ID" value="CUP61550.1"/>
    <property type="molecule type" value="Genomic_DNA"/>
</dbReference>
<dbReference type="Proteomes" id="UP000095709">
    <property type="component" value="Unassembled WGS sequence"/>
</dbReference>
<dbReference type="RefSeq" id="WP_055267288.1">
    <property type="nucleotide sequence ID" value="NZ_CZAL01000013.1"/>
</dbReference>
<dbReference type="InterPro" id="IPR021146">
    <property type="entry name" value="Phage_gp6-like_head-tail"/>
</dbReference>
<dbReference type="AlphaFoldDB" id="A0A174PRY0"/>
<reference evidence="1 2" key="1">
    <citation type="submission" date="2015-09" db="EMBL/GenBank/DDBJ databases">
        <authorList>
            <consortium name="Pathogen Informatics"/>
        </authorList>
    </citation>
    <scope>NUCLEOTIDE SEQUENCE [LARGE SCALE GENOMIC DNA]</scope>
    <source>
        <strain evidence="1 2">2789STDY5834885</strain>
    </source>
</reference>
<accession>A0A174PRY0</accession>
<evidence type="ECO:0000313" key="2">
    <source>
        <dbReference type="Proteomes" id="UP000095709"/>
    </source>
</evidence>